<dbReference type="EMBL" id="JAPFFM010000020">
    <property type="protein sequence ID" value="KAJ6681218.1"/>
    <property type="molecule type" value="Genomic_DNA"/>
</dbReference>
<comment type="caution">
    <text evidence="1">The sequence shown here is derived from an EMBL/GenBank/DDBJ whole genome shotgun (WGS) entry which is preliminary data.</text>
</comment>
<organism evidence="1 2">
    <name type="scientific">Salix koriyanagi</name>
    <dbReference type="NCBI Taxonomy" id="2511006"/>
    <lineage>
        <taxon>Eukaryota</taxon>
        <taxon>Viridiplantae</taxon>
        <taxon>Streptophyta</taxon>
        <taxon>Embryophyta</taxon>
        <taxon>Tracheophyta</taxon>
        <taxon>Spermatophyta</taxon>
        <taxon>Magnoliopsida</taxon>
        <taxon>eudicotyledons</taxon>
        <taxon>Gunneridae</taxon>
        <taxon>Pentapetalae</taxon>
        <taxon>rosids</taxon>
        <taxon>fabids</taxon>
        <taxon>Malpighiales</taxon>
        <taxon>Salicaceae</taxon>
        <taxon>Saliceae</taxon>
        <taxon>Salix</taxon>
    </lineage>
</organism>
<dbReference type="AlphaFoldDB" id="A0A9Q0P428"/>
<keyword evidence="2" id="KW-1185">Reference proteome</keyword>
<proteinExistence type="predicted"/>
<reference evidence="1" key="2">
    <citation type="journal article" date="2023" name="Int. J. Mol. Sci.">
        <title>De Novo Assembly and Annotation of 11 Diverse Shrub Willow (Salix) Genomes Reveals Novel Gene Organization in Sex-Linked Regions.</title>
        <authorList>
            <person name="Hyden B."/>
            <person name="Feng K."/>
            <person name="Yates T.B."/>
            <person name="Jawdy S."/>
            <person name="Cereghino C."/>
            <person name="Smart L.B."/>
            <person name="Muchero W."/>
        </authorList>
    </citation>
    <scope>NUCLEOTIDE SEQUENCE</scope>
    <source>
        <tissue evidence="1">Shoot tip</tissue>
    </source>
</reference>
<accession>A0A9Q0P428</accession>
<evidence type="ECO:0000313" key="1">
    <source>
        <dbReference type="EMBL" id="KAJ6681218.1"/>
    </source>
</evidence>
<evidence type="ECO:0000313" key="2">
    <source>
        <dbReference type="Proteomes" id="UP001151752"/>
    </source>
</evidence>
<dbReference type="Proteomes" id="UP001151752">
    <property type="component" value="Chromosome 5"/>
</dbReference>
<reference evidence="1" key="1">
    <citation type="submission" date="2022-11" db="EMBL/GenBank/DDBJ databases">
        <authorList>
            <person name="Hyden B.L."/>
            <person name="Feng K."/>
            <person name="Yates T."/>
            <person name="Jawdy S."/>
            <person name="Smart L.B."/>
            <person name="Muchero W."/>
        </authorList>
    </citation>
    <scope>NUCLEOTIDE SEQUENCE</scope>
    <source>
        <tissue evidence="1">Shoot tip</tissue>
    </source>
</reference>
<name>A0A9Q0P428_9ROSI</name>
<protein>
    <submittedName>
        <fullName evidence="1">Uncharacterized protein</fullName>
    </submittedName>
</protein>
<gene>
    <name evidence="1" type="ORF">OIU74_019652</name>
</gene>
<sequence length="74" mass="8614">MNLLDMIKMRKKEPDKTPEIPVYWVETSDSVSRHFQFQPDGQLSVSLFLFCFLGFSNPDPLSLSVINFKNTWCV</sequence>